<dbReference type="STRING" id="192904.SAMN04488514_101977"/>
<reference evidence="2 3" key="1">
    <citation type="submission" date="2016-10" db="EMBL/GenBank/DDBJ databases">
        <authorList>
            <person name="de Groot N.N."/>
        </authorList>
    </citation>
    <scope>NUCLEOTIDE SEQUENCE [LARGE SCALE GENOMIC DNA]</scope>
    <source>
        <strain evidence="2 3">DSM 19886</strain>
    </source>
</reference>
<keyword evidence="1" id="KW-1133">Transmembrane helix</keyword>
<gene>
    <name evidence="2" type="ORF">SAMN04488514_101977</name>
</gene>
<proteinExistence type="predicted"/>
<dbReference type="OrthoDB" id="1451346at2"/>
<feature type="transmembrane region" description="Helical" evidence="1">
    <location>
        <begin position="120"/>
        <end position="139"/>
    </location>
</feature>
<evidence type="ECO:0008006" key="4">
    <source>
        <dbReference type="Google" id="ProtNLM"/>
    </source>
</evidence>
<dbReference type="AlphaFoldDB" id="A0A1G9KFQ9"/>
<dbReference type="Proteomes" id="UP000199440">
    <property type="component" value="Unassembled WGS sequence"/>
</dbReference>
<name>A0A1G9KFQ9_9FLAO</name>
<accession>A0A1G9KFQ9</accession>
<keyword evidence="1" id="KW-0472">Membrane</keyword>
<keyword evidence="3" id="KW-1185">Reference proteome</keyword>
<organism evidence="2 3">
    <name type="scientific">Kriegella aquimaris</name>
    <dbReference type="NCBI Taxonomy" id="192904"/>
    <lineage>
        <taxon>Bacteria</taxon>
        <taxon>Pseudomonadati</taxon>
        <taxon>Bacteroidota</taxon>
        <taxon>Flavobacteriia</taxon>
        <taxon>Flavobacteriales</taxon>
        <taxon>Flavobacteriaceae</taxon>
        <taxon>Kriegella</taxon>
    </lineage>
</organism>
<dbReference type="EMBL" id="FNGV01000001">
    <property type="protein sequence ID" value="SDL48638.1"/>
    <property type="molecule type" value="Genomic_DNA"/>
</dbReference>
<dbReference type="RefSeq" id="WP_089885891.1">
    <property type="nucleotide sequence ID" value="NZ_FNGV01000001.1"/>
</dbReference>
<keyword evidence="1" id="KW-0812">Transmembrane</keyword>
<protein>
    <recommendedName>
        <fullName evidence="4">GTP-binding protein</fullName>
    </recommendedName>
</protein>
<sequence>MKPLPNEIVLRPRFQFELPTTQETILGKFENAECKPFLIKCIDEHIFIKFDEKENHLWSPQLHLEIFKVDEKTCKLYGIFGPNPTLWTFFMFLHFGVAIVFVILGVWAYSSASLNRPYGLQLGLMVFMTVLWFVLYAFGRIGKRKGKPQMHQLHQFVTQTLTIELGI</sequence>
<evidence type="ECO:0000313" key="3">
    <source>
        <dbReference type="Proteomes" id="UP000199440"/>
    </source>
</evidence>
<feature type="transmembrane region" description="Helical" evidence="1">
    <location>
        <begin position="85"/>
        <end position="108"/>
    </location>
</feature>
<evidence type="ECO:0000256" key="1">
    <source>
        <dbReference type="SAM" id="Phobius"/>
    </source>
</evidence>
<evidence type="ECO:0000313" key="2">
    <source>
        <dbReference type="EMBL" id="SDL48638.1"/>
    </source>
</evidence>